<reference evidence="1" key="1">
    <citation type="submission" date="2021-05" db="EMBL/GenBank/DDBJ databases">
        <authorList>
            <person name="Alioto T."/>
            <person name="Alioto T."/>
            <person name="Gomez Garrido J."/>
        </authorList>
    </citation>
    <scope>NUCLEOTIDE SEQUENCE</scope>
</reference>
<dbReference type="EMBL" id="HBUE01075191">
    <property type="protein sequence ID" value="CAG6474646.1"/>
    <property type="molecule type" value="Transcribed_RNA"/>
</dbReference>
<evidence type="ECO:0000313" key="1">
    <source>
        <dbReference type="EMBL" id="CAG6474646.1"/>
    </source>
</evidence>
<organism evidence="1">
    <name type="scientific">Culex pipiens</name>
    <name type="common">House mosquito</name>
    <dbReference type="NCBI Taxonomy" id="7175"/>
    <lineage>
        <taxon>Eukaryota</taxon>
        <taxon>Metazoa</taxon>
        <taxon>Ecdysozoa</taxon>
        <taxon>Arthropoda</taxon>
        <taxon>Hexapoda</taxon>
        <taxon>Insecta</taxon>
        <taxon>Pterygota</taxon>
        <taxon>Neoptera</taxon>
        <taxon>Endopterygota</taxon>
        <taxon>Diptera</taxon>
        <taxon>Nematocera</taxon>
        <taxon>Culicoidea</taxon>
        <taxon>Culicidae</taxon>
        <taxon>Culicinae</taxon>
        <taxon>Culicini</taxon>
        <taxon>Culex</taxon>
        <taxon>Culex</taxon>
    </lineage>
</organism>
<sequence>MKLRLVDFWTTEKSCIAVAGSVAARFWMRLIVANSWARSRSRDAITSSTKIWPMRSCRKSAVFAWAKWPALSTGTACISSTLAMKLSSMRKRQPSLCSRISIPSWKIRAEHFSWLTFNGSVGPSEMNSSPLELSNRTPPVGVRVKLSGTSWTMAGTLVSTLAMTTSEASSFVRWSSSTYSAINASRMESSIL</sequence>
<protein>
    <submittedName>
        <fullName evidence="1">(northern house mosquito) hypothetical protein</fullName>
    </submittedName>
</protein>
<accession>A0A8D8BF29</accession>
<name>A0A8D8BF29_CULPI</name>
<dbReference type="AlphaFoldDB" id="A0A8D8BF29"/>
<proteinExistence type="predicted"/>